<evidence type="ECO:0000313" key="4">
    <source>
        <dbReference type="Proteomes" id="UP000060277"/>
    </source>
</evidence>
<dbReference type="Pfam" id="PF01177">
    <property type="entry name" value="Asp_Glu_race"/>
    <property type="match status" value="1"/>
</dbReference>
<dbReference type="Proteomes" id="UP000060277">
    <property type="component" value="Chromosome"/>
</dbReference>
<dbReference type="EMBL" id="CP013480">
    <property type="protein sequence ID" value="ALS58428.1"/>
    <property type="molecule type" value="Genomic_DNA"/>
</dbReference>
<dbReference type="PROSITE" id="PS00924">
    <property type="entry name" value="ASP_GLU_RACEMASE_2"/>
    <property type="match status" value="1"/>
</dbReference>
<comment type="similarity">
    <text evidence="1">Belongs to the aspartate/glutamate racemases family.</text>
</comment>
<dbReference type="PANTHER" id="PTHR21198">
    <property type="entry name" value="GLUTAMATE RACEMASE"/>
    <property type="match status" value="1"/>
</dbReference>
<dbReference type="InterPro" id="IPR004380">
    <property type="entry name" value="Asp_race"/>
</dbReference>
<gene>
    <name evidence="3" type="ORF">AT302_00190</name>
</gene>
<keyword evidence="4" id="KW-1185">Reference proteome</keyword>
<accession>A0ABN4JDD0</accession>
<dbReference type="SUPFAM" id="SSF53681">
    <property type="entry name" value="Aspartate/glutamate racemase"/>
    <property type="match status" value="2"/>
</dbReference>
<protein>
    <submittedName>
        <fullName evidence="3">Racemase</fullName>
    </submittedName>
</protein>
<keyword evidence="2" id="KW-0413">Isomerase</keyword>
<sequence>MRTIGLIGGMSWQSSAEYYRIINEAVQTRLGPLRSAEMLMFSVDFGPIERAQHEGRWDDAGVLLQQAAKRLEAGGAECVVLCTNTMHKLAGFIEDAVSIPLLHVADPVGDAAKARGITCVGLLGTAFTMEQDFIKSRLREKFGLDVLVPDADDREVVHRVIYDELCVGVVKDASRAAYQDVMARLASRGAQAIVLGCTEISLLVKPEDNELLLLDTTALHAKAAVEFALATS</sequence>
<name>A0ABN4JDD0_9BURK</name>
<evidence type="ECO:0000256" key="1">
    <source>
        <dbReference type="ARBA" id="ARBA00007847"/>
    </source>
</evidence>
<reference evidence="4" key="1">
    <citation type="submission" date="2015-12" db="EMBL/GenBank/DDBJ databases">
        <title>Complete genome sequence of Pandoraea norimbergensis DSM 11628.</title>
        <authorList>
            <person name="Ee R."/>
            <person name="Lim Y.-L."/>
            <person name="Yong D."/>
            <person name="Yin W.-F."/>
            <person name="Chan K.-G."/>
        </authorList>
    </citation>
    <scope>NUCLEOTIDE SEQUENCE [LARGE SCALE GENOMIC DNA]</scope>
    <source>
        <strain evidence="4">DSM 11628</strain>
    </source>
</reference>
<dbReference type="InterPro" id="IPR015942">
    <property type="entry name" value="Asp/Glu/hydantoin_racemase"/>
</dbReference>
<evidence type="ECO:0000313" key="3">
    <source>
        <dbReference type="EMBL" id="ALS58428.1"/>
    </source>
</evidence>
<dbReference type="InterPro" id="IPR001920">
    <property type="entry name" value="Asp/Glu_race"/>
</dbReference>
<evidence type="ECO:0000256" key="2">
    <source>
        <dbReference type="ARBA" id="ARBA00023235"/>
    </source>
</evidence>
<dbReference type="Gene3D" id="3.40.50.1860">
    <property type="match status" value="2"/>
</dbReference>
<proteinExistence type="inferred from homology"/>
<dbReference type="RefSeq" id="WP_058375377.1">
    <property type="nucleotide sequence ID" value="NZ_CP013480.3"/>
</dbReference>
<dbReference type="PANTHER" id="PTHR21198:SF7">
    <property type="entry name" value="ASPARTATE-GLUTAMATE RACEMASE FAMILY"/>
    <property type="match status" value="1"/>
</dbReference>
<organism evidence="3 4">
    <name type="scientific">Pandoraea norimbergensis</name>
    <dbReference type="NCBI Taxonomy" id="93219"/>
    <lineage>
        <taxon>Bacteria</taxon>
        <taxon>Pseudomonadati</taxon>
        <taxon>Pseudomonadota</taxon>
        <taxon>Betaproteobacteria</taxon>
        <taxon>Burkholderiales</taxon>
        <taxon>Burkholderiaceae</taxon>
        <taxon>Pandoraea</taxon>
    </lineage>
</organism>
<dbReference type="NCBIfam" id="TIGR00035">
    <property type="entry name" value="asp_race"/>
    <property type="match status" value="1"/>
</dbReference>
<dbReference type="InterPro" id="IPR033134">
    <property type="entry name" value="Asp/Glu_racemase_AS_2"/>
</dbReference>